<evidence type="ECO:0000256" key="11">
    <source>
        <dbReference type="SAM" id="MobiDB-lite"/>
    </source>
</evidence>
<dbReference type="GO" id="GO:0005741">
    <property type="term" value="C:mitochondrial outer membrane"/>
    <property type="evidence" value="ECO:0007669"/>
    <property type="project" value="UniProtKB-SubCell"/>
</dbReference>
<comment type="caution">
    <text evidence="12">The sequence shown here is derived from an EMBL/GenBank/DDBJ whole genome shotgun (WGS) entry which is preliminary data.</text>
</comment>
<evidence type="ECO:0000256" key="3">
    <source>
        <dbReference type="ARBA" id="ARBA00022737"/>
    </source>
</evidence>
<dbReference type="Gene3D" id="1.25.40.10">
    <property type="entry name" value="Tetratricopeptide repeat domain"/>
    <property type="match status" value="2"/>
</dbReference>
<dbReference type="OrthoDB" id="66418at2759"/>
<dbReference type="PANTHER" id="PTHR46208">
    <property type="entry name" value="MITOCHONDRIAL IMPORT RECEPTOR SUBUNIT TOM70"/>
    <property type="match status" value="1"/>
</dbReference>
<dbReference type="InterPro" id="IPR011990">
    <property type="entry name" value="TPR-like_helical_dom_sf"/>
</dbReference>
<evidence type="ECO:0000256" key="10">
    <source>
        <dbReference type="PROSITE-ProRule" id="PRU00339"/>
    </source>
</evidence>
<dbReference type="EMBL" id="CADEPI010000038">
    <property type="protein sequence ID" value="CAB3368615.1"/>
    <property type="molecule type" value="Genomic_DNA"/>
</dbReference>
<evidence type="ECO:0000256" key="1">
    <source>
        <dbReference type="ARBA" id="ARBA00004572"/>
    </source>
</evidence>
<dbReference type="Pfam" id="PF13181">
    <property type="entry name" value="TPR_8"/>
    <property type="match status" value="1"/>
</dbReference>
<keyword evidence="8" id="KW-0472">Membrane</keyword>
<feature type="repeat" description="TPR" evidence="10">
    <location>
        <begin position="98"/>
        <end position="131"/>
    </location>
</feature>
<keyword evidence="7" id="KW-0496">Mitochondrion</keyword>
<comment type="subcellular location">
    <subcellularLocation>
        <location evidence="1">Mitochondrion outer membrane</location>
        <topology evidence="1">Single-pass membrane protein</topology>
    </subcellularLocation>
</comment>
<dbReference type="AlphaFoldDB" id="A0A8S1CTK7"/>
<evidence type="ECO:0000256" key="5">
    <source>
        <dbReference type="ARBA" id="ARBA00022803"/>
    </source>
</evidence>
<reference evidence="12 13" key="1">
    <citation type="submission" date="2020-04" db="EMBL/GenBank/DDBJ databases">
        <authorList>
            <person name="Alioto T."/>
            <person name="Alioto T."/>
            <person name="Gomez Garrido J."/>
        </authorList>
    </citation>
    <scope>NUCLEOTIDE SEQUENCE [LARGE SCALE GENOMIC DNA]</scope>
</reference>
<evidence type="ECO:0000256" key="7">
    <source>
        <dbReference type="ARBA" id="ARBA00023128"/>
    </source>
</evidence>
<evidence type="ECO:0000256" key="2">
    <source>
        <dbReference type="ARBA" id="ARBA00022692"/>
    </source>
</evidence>
<evidence type="ECO:0000256" key="8">
    <source>
        <dbReference type="ARBA" id="ARBA00023136"/>
    </source>
</evidence>
<dbReference type="InterPro" id="IPR019734">
    <property type="entry name" value="TPR_rpt"/>
</dbReference>
<dbReference type="GO" id="GO:0008320">
    <property type="term" value="F:protein transmembrane transporter activity"/>
    <property type="evidence" value="ECO:0007669"/>
    <property type="project" value="TreeGrafter"/>
</dbReference>
<evidence type="ECO:0000256" key="9">
    <source>
        <dbReference type="ARBA" id="ARBA00038030"/>
    </source>
</evidence>
<dbReference type="PROSITE" id="PS50005">
    <property type="entry name" value="TPR"/>
    <property type="match status" value="5"/>
</dbReference>
<dbReference type="Pfam" id="PF07719">
    <property type="entry name" value="TPR_2"/>
    <property type="match status" value="1"/>
</dbReference>
<feature type="region of interest" description="Disordered" evidence="11">
    <location>
        <begin position="12"/>
        <end position="55"/>
    </location>
</feature>
<evidence type="ECO:0000256" key="6">
    <source>
        <dbReference type="ARBA" id="ARBA00022989"/>
    </source>
</evidence>
<dbReference type="GO" id="GO:0030150">
    <property type="term" value="P:protein import into mitochondrial matrix"/>
    <property type="evidence" value="ECO:0007669"/>
    <property type="project" value="TreeGrafter"/>
</dbReference>
<feature type="repeat" description="TPR" evidence="10">
    <location>
        <begin position="478"/>
        <end position="511"/>
    </location>
</feature>
<dbReference type="SUPFAM" id="SSF81901">
    <property type="entry name" value="HCP-like"/>
    <property type="match status" value="1"/>
</dbReference>
<feature type="compositionally biased region" description="Basic and acidic residues" evidence="11">
    <location>
        <begin position="41"/>
        <end position="55"/>
    </location>
</feature>
<keyword evidence="13" id="KW-1185">Reference proteome</keyword>
<name>A0A8S1CTK7_9INSE</name>
<sequence length="545" mass="61875">MANCIGAISKKRSDEKGAADLVKQESIDATKLTPPSQTNETKPDKQESSSKTPLKECQKYKDKGNALFKEQKYTEAIDEYSKAIELFPKVNGQLQELAKFYQNRAAAYEQLRDYQRAKEECDKAIEYDPVYVKALIRRSKVNENLGNLVESLEDVTSACILEGFSSESTLLSADRILKSLGRKHAKEEISKRTTIMPSKHFIKTYLSTFQEDPVMSYKETNVNGEGDQSFISWAKGKLEEQKYSEVFDRSTEEIAKEGDEASIALLLRGTIHLLKGDHNLAMEDLRRVIDNIRASDKIRINALIKRASLYMQMEDPSKSMLDFEMAAELGPMNADVFHHRGQVRLLMEDLDGAMQDFAKAVHMNKNFPVAVVQKCYTDFRYALSKQDVTKLEESLEGFQRAVKEFSYCTEVYNLYAQVLTEQEKFRDAEELYDKALLIDPDNATIYVHKAILILHSSQNMEKAVDLINEAIKLDDKCSFAYETLGTIEVQRANLDHAIELFGKAIPLAKTEMELSHLFALLDAAIAQRVVARRYKIQIPSGPNFA</sequence>
<dbReference type="GO" id="GO:0045039">
    <property type="term" value="P:protein insertion into mitochondrial inner membrane"/>
    <property type="evidence" value="ECO:0007669"/>
    <property type="project" value="TreeGrafter"/>
</dbReference>
<dbReference type="Pfam" id="PF13432">
    <property type="entry name" value="TPR_16"/>
    <property type="match status" value="1"/>
</dbReference>
<accession>A0A8S1CTK7</accession>
<dbReference type="GO" id="GO:0030943">
    <property type="term" value="F:mitochondrion targeting sequence binding"/>
    <property type="evidence" value="ECO:0007669"/>
    <property type="project" value="TreeGrafter"/>
</dbReference>
<feature type="repeat" description="TPR" evidence="10">
    <location>
        <begin position="334"/>
        <end position="367"/>
    </location>
</feature>
<comment type="similarity">
    <text evidence="9">Belongs to the Tom70 family.</text>
</comment>
<keyword evidence="4" id="KW-1000">Mitochondrion outer membrane</keyword>
<gene>
    <name evidence="12" type="ORF">CLODIP_2_CD07189</name>
</gene>
<keyword evidence="5 10" id="KW-0802">TPR repeat</keyword>
<keyword evidence="6" id="KW-1133">Transmembrane helix</keyword>
<keyword evidence="2" id="KW-0812">Transmembrane</keyword>
<dbReference type="PANTHER" id="PTHR46208:SF1">
    <property type="entry name" value="MITOCHONDRIAL IMPORT RECEPTOR SUBUNIT TOM70"/>
    <property type="match status" value="1"/>
</dbReference>
<protein>
    <recommendedName>
        <fullName evidence="14">Mitochondrial import receptor subunit TOM70</fullName>
    </recommendedName>
</protein>
<keyword evidence="3" id="KW-0677">Repeat</keyword>
<dbReference type="Proteomes" id="UP000494165">
    <property type="component" value="Unassembled WGS sequence"/>
</dbReference>
<feature type="repeat" description="TPR" evidence="10">
    <location>
        <begin position="57"/>
        <end position="90"/>
    </location>
</feature>
<feature type="compositionally biased region" description="Basic and acidic residues" evidence="11">
    <location>
        <begin position="12"/>
        <end position="28"/>
    </location>
</feature>
<evidence type="ECO:0000256" key="4">
    <source>
        <dbReference type="ARBA" id="ARBA00022787"/>
    </source>
</evidence>
<dbReference type="InterPro" id="IPR013105">
    <property type="entry name" value="TPR_2"/>
</dbReference>
<feature type="repeat" description="TPR" evidence="10">
    <location>
        <begin position="409"/>
        <end position="442"/>
    </location>
</feature>
<dbReference type="SMART" id="SM00028">
    <property type="entry name" value="TPR"/>
    <property type="match status" value="9"/>
</dbReference>
<organism evidence="12 13">
    <name type="scientific">Cloeon dipterum</name>
    <dbReference type="NCBI Taxonomy" id="197152"/>
    <lineage>
        <taxon>Eukaryota</taxon>
        <taxon>Metazoa</taxon>
        <taxon>Ecdysozoa</taxon>
        <taxon>Arthropoda</taxon>
        <taxon>Hexapoda</taxon>
        <taxon>Insecta</taxon>
        <taxon>Pterygota</taxon>
        <taxon>Palaeoptera</taxon>
        <taxon>Ephemeroptera</taxon>
        <taxon>Pisciforma</taxon>
        <taxon>Baetidae</taxon>
        <taxon>Cloeon</taxon>
    </lineage>
</organism>
<evidence type="ECO:0008006" key="14">
    <source>
        <dbReference type="Google" id="ProtNLM"/>
    </source>
</evidence>
<evidence type="ECO:0000313" key="12">
    <source>
        <dbReference type="EMBL" id="CAB3368615.1"/>
    </source>
</evidence>
<proteinExistence type="inferred from homology"/>
<evidence type="ECO:0000313" key="13">
    <source>
        <dbReference type="Proteomes" id="UP000494165"/>
    </source>
</evidence>
<dbReference type="SUPFAM" id="SSF48452">
    <property type="entry name" value="TPR-like"/>
    <property type="match status" value="1"/>
</dbReference>